<dbReference type="InterPro" id="IPR058328">
    <property type="entry name" value="DUF8015"/>
</dbReference>
<accession>A0A2A5QZ04</accession>
<comment type="caution">
    <text evidence="2">The sequence shown here is derived from an EMBL/GenBank/DDBJ whole genome shotgun (WGS) entry which is preliminary data.</text>
</comment>
<name>A0A2A5QZ04_9EURY</name>
<keyword evidence="1" id="KW-1133">Transmembrane helix</keyword>
<keyword evidence="1" id="KW-0472">Membrane</keyword>
<dbReference type="AlphaFoldDB" id="A0A2A5QZ04"/>
<evidence type="ECO:0000256" key="1">
    <source>
        <dbReference type="SAM" id="Phobius"/>
    </source>
</evidence>
<evidence type="ECO:0000313" key="3">
    <source>
        <dbReference type="Proteomes" id="UP000219689"/>
    </source>
</evidence>
<keyword evidence="1" id="KW-0812">Transmembrane</keyword>
<proteinExistence type="predicted"/>
<keyword evidence="3" id="KW-1185">Reference proteome</keyword>
<dbReference type="EMBL" id="NXNI01000001">
    <property type="protein sequence ID" value="PCR92070.1"/>
    <property type="molecule type" value="Genomic_DNA"/>
</dbReference>
<gene>
    <name evidence="2" type="ORF">CP557_16990</name>
</gene>
<dbReference type="Proteomes" id="UP000219689">
    <property type="component" value="Unassembled WGS sequence"/>
</dbReference>
<protein>
    <submittedName>
        <fullName evidence="2">Uncharacterized protein</fullName>
    </submittedName>
</protein>
<organism evidence="2 3">
    <name type="scientific">Natrinema ejinorense</name>
    <dbReference type="NCBI Taxonomy" id="373386"/>
    <lineage>
        <taxon>Archaea</taxon>
        <taxon>Methanobacteriati</taxon>
        <taxon>Methanobacteriota</taxon>
        <taxon>Stenosarchaea group</taxon>
        <taxon>Halobacteria</taxon>
        <taxon>Halobacteriales</taxon>
        <taxon>Natrialbaceae</taxon>
        <taxon>Natrinema</taxon>
    </lineage>
</organism>
<evidence type="ECO:0000313" key="2">
    <source>
        <dbReference type="EMBL" id="PCR92070.1"/>
    </source>
</evidence>
<dbReference type="OrthoDB" id="170259at2157"/>
<dbReference type="RefSeq" id="WP_097380998.1">
    <property type="nucleotide sequence ID" value="NZ_NXNI01000001.1"/>
</dbReference>
<dbReference type="Pfam" id="PF26047">
    <property type="entry name" value="DUF8015"/>
    <property type="match status" value="1"/>
</dbReference>
<sequence length="82" mass="8447">MYEKPIGHPGGDPLEALVDVLTAATRYDLPLGVIPLAFAVALVTATLLELSGVQTLLIAGVVDAFVVVDACYLNPPVDQGSA</sequence>
<reference evidence="2 3" key="1">
    <citation type="submission" date="2017-09" db="EMBL/GenBank/DDBJ databases">
        <title>Genome sequences of Natrinema ejinorence JCM 13890T.</title>
        <authorList>
            <person name="Roh S.W."/>
            <person name="Kim Y.B."/>
            <person name="Kim J.Y."/>
        </authorList>
    </citation>
    <scope>NUCLEOTIDE SEQUENCE [LARGE SCALE GENOMIC DNA]</scope>
    <source>
        <strain evidence="2 3">JCM 13890</strain>
    </source>
</reference>
<feature type="transmembrane region" description="Helical" evidence="1">
    <location>
        <begin position="29"/>
        <end position="48"/>
    </location>
</feature>